<evidence type="ECO:0000313" key="7">
    <source>
        <dbReference type="Proteomes" id="UP000183507"/>
    </source>
</evidence>
<feature type="domain" description="ATP-grasp" evidence="5">
    <location>
        <begin position="112"/>
        <end position="305"/>
    </location>
</feature>
<proteinExistence type="predicted"/>
<organism evidence="6 7">
    <name type="scientific">Bacillus wiedmannii</name>
    <dbReference type="NCBI Taxonomy" id="1890302"/>
    <lineage>
        <taxon>Bacteria</taxon>
        <taxon>Bacillati</taxon>
        <taxon>Bacillota</taxon>
        <taxon>Bacilli</taxon>
        <taxon>Bacillales</taxon>
        <taxon>Bacillaceae</taxon>
        <taxon>Bacillus</taxon>
        <taxon>Bacillus cereus group</taxon>
    </lineage>
</organism>
<reference evidence="7" key="1">
    <citation type="submission" date="2016-10" db="EMBL/GenBank/DDBJ databases">
        <authorList>
            <person name="Varghese N."/>
        </authorList>
    </citation>
    <scope>NUCLEOTIDE SEQUENCE [LARGE SCALE GENOMIC DNA]</scope>
    <source>
        <strain evidence="7">KPR-7A</strain>
    </source>
</reference>
<dbReference type="EMBL" id="FMZR01000011">
    <property type="protein sequence ID" value="SDD95074.1"/>
    <property type="molecule type" value="Genomic_DNA"/>
</dbReference>
<dbReference type="GO" id="GO:0005524">
    <property type="term" value="F:ATP binding"/>
    <property type="evidence" value="ECO:0007669"/>
    <property type="project" value="UniProtKB-UniRule"/>
</dbReference>
<dbReference type="RefSeq" id="WP_064449063.1">
    <property type="nucleotide sequence ID" value="NZ_FMJI01000022.1"/>
</dbReference>
<evidence type="ECO:0000256" key="2">
    <source>
        <dbReference type="ARBA" id="ARBA00022741"/>
    </source>
</evidence>
<evidence type="ECO:0000259" key="5">
    <source>
        <dbReference type="PROSITE" id="PS50975"/>
    </source>
</evidence>
<keyword evidence="2 4" id="KW-0547">Nucleotide-binding</keyword>
<dbReference type="Proteomes" id="UP000183507">
    <property type="component" value="Unassembled WGS sequence"/>
</dbReference>
<keyword evidence="3 4" id="KW-0067">ATP-binding</keyword>
<evidence type="ECO:0000256" key="3">
    <source>
        <dbReference type="ARBA" id="ARBA00022840"/>
    </source>
</evidence>
<dbReference type="GO" id="GO:0016874">
    <property type="term" value="F:ligase activity"/>
    <property type="evidence" value="ECO:0007669"/>
    <property type="project" value="UniProtKB-KW"/>
</dbReference>
<dbReference type="InterPro" id="IPR040570">
    <property type="entry name" value="LAL_C2"/>
</dbReference>
<evidence type="ECO:0000256" key="1">
    <source>
        <dbReference type="ARBA" id="ARBA00022598"/>
    </source>
</evidence>
<dbReference type="PROSITE" id="PS50975">
    <property type="entry name" value="ATP_GRASP"/>
    <property type="match status" value="1"/>
</dbReference>
<gene>
    <name evidence="6" type="ORF">SAMN04487767_111126</name>
</gene>
<dbReference type="Gene3D" id="3.30.470.20">
    <property type="entry name" value="ATP-grasp fold, B domain"/>
    <property type="match status" value="1"/>
</dbReference>
<dbReference type="GO" id="GO:0046872">
    <property type="term" value="F:metal ion binding"/>
    <property type="evidence" value="ECO:0007669"/>
    <property type="project" value="InterPro"/>
</dbReference>
<evidence type="ECO:0000313" key="6">
    <source>
        <dbReference type="EMBL" id="SDD95074.1"/>
    </source>
</evidence>
<keyword evidence="1" id="KW-0436">Ligase</keyword>
<dbReference type="Pfam" id="PF13535">
    <property type="entry name" value="ATP-grasp_4"/>
    <property type="match status" value="1"/>
</dbReference>
<evidence type="ECO:0000256" key="4">
    <source>
        <dbReference type="PROSITE-ProRule" id="PRU00409"/>
    </source>
</evidence>
<dbReference type="SUPFAM" id="SSF56059">
    <property type="entry name" value="Glutathione synthetase ATP-binding domain-like"/>
    <property type="match status" value="1"/>
</dbReference>
<dbReference type="InterPro" id="IPR052032">
    <property type="entry name" value="ATP-dep_AA_Ligase"/>
</dbReference>
<accession>A0A1D3NSX1</accession>
<sequence length="402" mass="45721">MSKHILVLGGFSEIHKRIKALGAEISILNTTNKIKPYYSKLYDRVITLPESASEEAFIEFAKTINNVNKINFIATFHEDFQEIAFKISKELGINYDHNLETIKLANDKFAFRQRLRELNVDDTKSILVHTFNELNNFIKERKAPIIIKPLNSTASTGIWKINGDYAELEKDFKKYREKFAQYILCAEEFIYGEEYSVEAFTEEGQHKIYCITKKHKNSKNFVEIGHTVPSDLSEKESNEIKSFVKKVLNAIDIKNGPSHTEIMLTNNGPKAIETHVRLGGDMISKLYEIVSEDTDILDMTARNSIGEQVIHKINDITNYRKFASIWFKEGETGTVKAIINNNDSTQDENIVELMLGVKEGDQIKDVNSSFGRLGHVIAKGKSAEETLSVAQEAIDKIEVIMD</sequence>
<dbReference type="PANTHER" id="PTHR43585:SF2">
    <property type="entry name" value="ATP-GRASP ENZYME FSQD"/>
    <property type="match status" value="1"/>
</dbReference>
<protein>
    <submittedName>
        <fullName evidence="6">Biotin carboxylase</fullName>
    </submittedName>
</protein>
<name>A0A1D3NSX1_9BACI</name>
<dbReference type="InterPro" id="IPR011761">
    <property type="entry name" value="ATP-grasp"/>
</dbReference>
<dbReference type="PANTHER" id="PTHR43585">
    <property type="entry name" value="FUMIPYRROLE BIOSYNTHESIS PROTEIN C"/>
    <property type="match status" value="1"/>
</dbReference>
<dbReference type="Pfam" id="PF18603">
    <property type="entry name" value="LAL_C2"/>
    <property type="match status" value="1"/>
</dbReference>
<dbReference type="AlphaFoldDB" id="A0A1D3NSX1"/>